<dbReference type="PANTHER" id="PTHR46214">
    <property type="entry name" value="ZINC FINGER, RING-CH-TYPE"/>
    <property type="match status" value="1"/>
</dbReference>
<feature type="compositionally biased region" description="Polar residues" evidence="1">
    <location>
        <begin position="49"/>
        <end position="66"/>
    </location>
</feature>
<sequence length="300" mass="33026">MSTSEISQVDLECGGGGDGVEEEEDETWFKIKGNKTCEICNSIARNIVGPNSTEGAQQTNETNAVETNTSSTPASPSTDSRSCLNADYAEPEWAVPELEDHALDTSGLGIRLARIPGPLVLRARSSSSDKLSREICDESCLPGGNGLKHELRDGDCSPLYIELGFKPCDYGSFRGFERGSLALNTELLNNGYFLICRYTLYFHFSKRFQSKSSKPSLEYFPASPLAAESLVNLTYARQAQYLYPISIHNVDQYMACQMGVKPYICLETNFYLLRAIESPRHYVSFVVTLNSSALDSGPCP</sequence>
<evidence type="ECO:0000313" key="3">
    <source>
        <dbReference type="Proteomes" id="UP000834106"/>
    </source>
</evidence>
<dbReference type="Proteomes" id="UP000834106">
    <property type="component" value="Chromosome 8"/>
</dbReference>
<accession>A0AAD2DWW5</accession>
<gene>
    <name evidence="2" type="ORF">FPE_LOCUS13670</name>
</gene>
<evidence type="ECO:0000256" key="1">
    <source>
        <dbReference type="SAM" id="MobiDB-lite"/>
    </source>
</evidence>
<dbReference type="EMBL" id="OU503043">
    <property type="protein sequence ID" value="CAI9766240.1"/>
    <property type="molecule type" value="Genomic_DNA"/>
</dbReference>
<protein>
    <submittedName>
        <fullName evidence="2">Uncharacterized protein</fullName>
    </submittedName>
</protein>
<reference evidence="2" key="1">
    <citation type="submission" date="2023-05" db="EMBL/GenBank/DDBJ databases">
        <authorList>
            <person name="Huff M."/>
        </authorList>
    </citation>
    <scope>NUCLEOTIDE SEQUENCE</scope>
</reference>
<proteinExistence type="predicted"/>
<dbReference type="PANTHER" id="PTHR46214:SF42">
    <property type="entry name" value="RING-CH-TYPE DOMAIN-CONTAINING PROTEIN"/>
    <property type="match status" value="1"/>
</dbReference>
<dbReference type="AlphaFoldDB" id="A0AAD2DWW5"/>
<feature type="region of interest" description="Disordered" evidence="1">
    <location>
        <begin position="1"/>
        <end position="22"/>
    </location>
</feature>
<feature type="region of interest" description="Disordered" evidence="1">
    <location>
        <begin position="48"/>
        <end position="83"/>
    </location>
</feature>
<organism evidence="2 3">
    <name type="scientific">Fraxinus pennsylvanica</name>
    <dbReference type="NCBI Taxonomy" id="56036"/>
    <lineage>
        <taxon>Eukaryota</taxon>
        <taxon>Viridiplantae</taxon>
        <taxon>Streptophyta</taxon>
        <taxon>Embryophyta</taxon>
        <taxon>Tracheophyta</taxon>
        <taxon>Spermatophyta</taxon>
        <taxon>Magnoliopsida</taxon>
        <taxon>eudicotyledons</taxon>
        <taxon>Gunneridae</taxon>
        <taxon>Pentapetalae</taxon>
        <taxon>asterids</taxon>
        <taxon>lamiids</taxon>
        <taxon>Lamiales</taxon>
        <taxon>Oleaceae</taxon>
        <taxon>Oleeae</taxon>
        <taxon>Fraxinus</taxon>
    </lineage>
</organism>
<feature type="compositionally biased region" description="Low complexity" evidence="1">
    <location>
        <begin position="67"/>
        <end position="82"/>
    </location>
</feature>
<evidence type="ECO:0000313" key="2">
    <source>
        <dbReference type="EMBL" id="CAI9766240.1"/>
    </source>
</evidence>
<keyword evidence="3" id="KW-1185">Reference proteome</keyword>
<name>A0AAD2DWW5_9LAMI</name>